<evidence type="ECO:0000313" key="1">
    <source>
        <dbReference type="EMBL" id="CAG8693865.1"/>
    </source>
</evidence>
<name>A0ACA9P689_9GLOM</name>
<keyword evidence="2" id="KW-1185">Reference proteome</keyword>
<dbReference type="EMBL" id="CAJVQC010018492">
    <property type="protein sequence ID" value="CAG8693865.1"/>
    <property type="molecule type" value="Genomic_DNA"/>
</dbReference>
<sequence>MILKEIIVILFFFTFICNASEQYPTPNALWIGTDFSGKQFQPGDWIDWEVMAPENYDGTYSILLVNREIRSVFVTLQSEVYFEAGLNKFSFEIPSNLEPSPVYFINFRGPNREDYSATFTIGEPGYGVTIVSPAAGTVMHPGDILEASWYGNYDKPDVDDIHFIHALLEPAVNSDRPRTYLFLPDSNREDMYISFESQYLQWRLPDDILAPRVWKFGFLFNTSDGSFSTIVSSGSFLINPEDDDQPPSDSEDPEDPEGTDSEDPEYTDPEDPEYTDPEDPDYSYEEDPDYSYEEDPDYSYEDHPYEEDPDYSYEDHPYEEDPDYSYEEDPDYSYEDHPRYEEDPRKP</sequence>
<evidence type="ECO:0000313" key="2">
    <source>
        <dbReference type="Proteomes" id="UP000789920"/>
    </source>
</evidence>
<dbReference type="Proteomes" id="UP000789920">
    <property type="component" value="Unassembled WGS sequence"/>
</dbReference>
<proteinExistence type="predicted"/>
<organism evidence="1 2">
    <name type="scientific">Racocetra persica</name>
    <dbReference type="NCBI Taxonomy" id="160502"/>
    <lineage>
        <taxon>Eukaryota</taxon>
        <taxon>Fungi</taxon>
        <taxon>Fungi incertae sedis</taxon>
        <taxon>Mucoromycota</taxon>
        <taxon>Glomeromycotina</taxon>
        <taxon>Glomeromycetes</taxon>
        <taxon>Diversisporales</taxon>
        <taxon>Gigasporaceae</taxon>
        <taxon>Racocetra</taxon>
    </lineage>
</organism>
<accession>A0ACA9P689</accession>
<gene>
    <name evidence="1" type="ORF">RPERSI_LOCUS9683</name>
</gene>
<comment type="caution">
    <text evidence="1">The sequence shown here is derived from an EMBL/GenBank/DDBJ whole genome shotgun (WGS) entry which is preliminary data.</text>
</comment>
<protein>
    <submittedName>
        <fullName evidence="1">16426_t:CDS:1</fullName>
    </submittedName>
</protein>
<reference evidence="1" key="1">
    <citation type="submission" date="2021-06" db="EMBL/GenBank/DDBJ databases">
        <authorList>
            <person name="Kallberg Y."/>
            <person name="Tangrot J."/>
            <person name="Rosling A."/>
        </authorList>
    </citation>
    <scope>NUCLEOTIDE SEQUENCE</scope>
    <source>
        <strain evidence="1">MA461A</strain>
    </source>
</reference>